<dbReference type="AlphaFoldDB" id="E8KJ56"/>
<accession>E8KJ56</accession>
<protein>
    <submittedName>
        <fullName evidence="2">Uncharacterized protein</fullName>
    </submittedName>
</protein>
<evidence type="ECO:0000313" key="3">
    <source>
        <dbReference type="Proteomes" id="UP000005467"/>
    </source>
</evidence>
<keyword evidence="3" id="KW-1185">Reference proteome</keyword>
<keyword evidence="1" id="KW-0175">Coiled coil</keyword>
<evidence type="ECO:0000313" key="2">
    <source>
        <dbReference type="EMBL" id="EFX91068.1"/>
    </source>
</evidence>
<reference evidence="2 3" key="1">
    <citation type="submission" date="2011-01" db="EMBL/GenBank/DDBJ databases">
        <authorList>
            <person name="Muzny D."/>
            <person name="Qin X."/>
            <person name="Deng J."/>
            <person name="Jiang H."/>
            <person name="Liu Y."/>
            <person name="Qu J."/>
            <person name="Song X.-Z."/>
            <person name="Zhang L."/>
            <person name="Thornton R."/>
            <person name="Coyle M."/>
            <person name="Francisco L."/>
            <person name="Jackson L."/>
            <person name="Javaid M."/>
            <person name="Korchina V."/>
            <person name="Kovar C."/>
            <person name="Mata R."/>
            <person name="Mathew T."/>
            <person name="Ngo R."/>
            <person name="Nguyen L."/>
            <person name="Nguyen N."/>
            <person name="Okwuonu G."/>
            <person name="Ongeri F."/>
            <person name="Pham C."/>
            <person name="Simmons D."/>
            <person name="Wilczek-Boney K."/>
            <person name="Hale W."/>
            <person name="Jakkamsetti A."/>
            <person name="Pham P."/>
            <person name="Ruth R."/>
            <person name="San Lucas F."/>
            <person name="Warren J."/>
            <person name="Zhang J."/>
            <person name="Zhao Z."/>
            <person name="Zhou C."/>
            <person name="Zhu D."/>
            <person name="Lee S."/>
            <person name="Bess C."/>
            <person name="Blankenburg K."/>
            <person name="Forbes L."/>
            <person name="Fu Q."/>
            <person name="Gubbala S."/>
            <person name="Hirani K."/>
            <person name="Jayaseelan J.C."/>
            <person name="Lara F."/>
            <person name="Munidasa M."/>
            <person name="Palculict T."/>
            <person name="Patil S."/>
            <person name="Pu L.-L."/>
            <person name="Saada N."/>
            <person name="Tang L."/>
            <person name="Weissenberger G."/>
            <person name="Zhu Y."/>
            <person name="Hemphill L."/>
            <person name="Shang Y."/>
            <person name="Youmans B."/>
            <person name="Ayvaz T."/>
            <person name="Ross M."/>
            <person name="Santibanez J."/>
            <person name="Aqrawi P."/>
            <person name="Gross S."/>
            <person name="Joshi V."/>
            <person name="Fowler G."/>
            <person name="Nazareth L."/>
            <person name="Reid J."/>
            <person name="Worley K."/>
            <person name="Petrosino J."/>
            <person name="Highlander S."/>
            <person name="Gibbs R."/>
        </authorList>
    </citation>
    <scope>NUCLEOTIDE SEQUENCE [LARGE SCALE GENOMIC DNA]</scope>
    <source>
        <strain evidence="2 3">ATCC 25976</strain>
    </source>
</reference>
<gene>
    <name evidence="2" type="ORF">HMPREF0027_1873</name>
</gene>
<dbReference type="Proteomes" id="UP000005467">
    <property type="component" value="Unassembled WGS sequence"/>
</dbReference>
<feature type="coiled-coil region" evidence="1">
    <location>
        <begin position="150"/>
        <end position="177"/>
    </location>
</feature>
<dbReference type="Gene3D" id="1.20.1590.10">
    <property type="entry name" value="YP_001051499.1 domain like"/>
    <property type="match status" value="1"/>
</dbReference>
<dbReference type="InterPro" id="IPR023381">
    <property type="entry name" value="YP001051499.1-like_dom_sf"/>
</dbReference>
<dbReference type="EMBL" id="AEVG01000125">
    <property type="protein sequence ID" value="EFX91068.1"/>
    <property type="molecule type" value="Genomic_DNA"/>
</dbReference>
<evidence type="ECO:0000256" key="1">
    <source>
        <dbReference type="SAM" id="Coils"/>
    </source>
</evidence>
<dbReference type="HOGENOM" id="CLU_096082_0_0_6"/>
<name>E8KJ56_9PAST</name>
<proteinExistence type="predicted"/>
<comment type="caution">
    <text evidence="2">The sequence shown here is derived from an EMBL/GenBank/DDBJ whole genome shotgun (WGS) entry which is preliminary data.</text>
</comment>
<dbReference type="Pfam" id="PF04222">
    <property type="entry name" value="DUF416"/>
    <property type="match status" value="1"/>
</dbReference>
<organism evidence="2 3">
    <name type="scientific">Actinobacillus ureae ATCC 25976</name>
    <dbReference type="NCBI Taxonomy" id="887324"/>
    <lineage>
        <taxon>Bacteria</taxon>
        <taxon>Pseudomonadati</taxon>
        <taxon>Pseudomonadota</taxon>
        <taxon>Gammaproteobacteria</taxon>
        <taxon>Pasteurellales</taxon>
        <taxon>Pasteurellaceae</taxon>
        <taxon>Actinobacillus</taxon>
    </lineage>
</organism>
<dbReference type="InterPro" id="IPR007338">
    <property type="entry name" value="DUF416"/>
</dbReference>
<sequence>MEIRPLVFWGNWLSLKKEEKMRNPIHKRMERFESWQHLTFMVCLCERMYPNYQLFCEVTEQPEKAKVFQNILNLVWEFLTVKGAKINFDNQLEKLEEIIPDVNDYDFFGVLPAQEACEALSELLHSLIAGSTLEQAIRISQISLGTVASYLEMQQDRELNEQELKNAEEIQDELDVQWQVYRLLNECEERNIELILELKNEIRSSGISNIGLKFNQ</sequence>